<name>A0A4C1UP54_EUMVA</name>
<sequence>MKIKTVSKQTVKSKLKSEVDSESCLKERQLDIKAEVINSFYIHMGNGGKSNCRDRIQLERASQQQSKDTNTTLQDCRGRKRMKTSEQINDGVYTCGWGNRGYASGLQSNSQQRWHHLYNLILYSYIPLVASLSHARFALQTERDGLRRAVSVTARFGSRLVRHRIRCRRLLKRDFL</sequence>
<proteinExistence type="predicted"/>
<dbReference type="AlphaFoldDB" id="A0A4C1UP54"/>
<accession>A0A4C1UP54</accession>
<dbReference type="EMBL" id="BGZK01000196">
    <property type="protein sequence ID" value="GBP27624.1"/>
    <property type="molecule type" value="Genomic_DNA"/>
</dbReference>
<gene>
    <name evidence="1" type="ORF">EVAR_102878_1</name>
</gene>
<reference evidence="1 2" key="1">
    <citation type="journal article" date="2019" name="Commun. Biol.">
        <title>The bagworm genome reveals a unique fibroin gene that provides high tensile strength.</title>
        <authorList>
            <person name="Kono N."/>
            <person name="Nakamura H."/>
            <person name="Ohtoshi R."/>
            <person name="Tomita M."/>
            <person name="Numata K."/>
            <person name="Arakawa K."/>
        </authorList>
    </citation>
    <scope>NUCLEOTIDE SEQUENCE [LARGE SCALE GENOMIC DNA]</scope>
</reference>
<protein>
    <submittedName>
        <fullName evidence="1">Uncharacterized protein</fullName>
    </submittedName>
</protein>
<keyword evidence="2" id="KW-1185">Reference proteome</keyword>
<organism evidence="1 2">
    <name type="scientific">Eumeta variegata</name>
    <name type="common">Bagworm moth</name>
    <name type="synonym">Eumeta japonica</name>
    <dbReference type="NCBI Taxonomy" id="151549"/>
    <lineage>
        <taxon>Eukaryota</taxon>
        <taxon>Metazoa</taxon>
        <taxon>Ecdysozoa</taxon>
        <taxon>Arthropoda</taxon>
        <taxon>Hexapoda</taxon>
        <taxon>Insecta</taxon>
        <taxon>Pterygota</taxon>
        <taxon>Neoptera</taxon>
        <taxon>Endopterygota</taxon>
        <taxon>Lepidoptera</taxon>
        <taxon>Glossata</taxon>
        <taxon>Ditrysia</taxon>
        <taxon>Tineoidea</taxon>
        <taxon>Psychidae</taxon>
        <taxon>Oiketicinae</taxon>
        <taxon>Eumeta</taxon>
    </lineage>
</organism>
<comment type="caution">
    <text evidence="1">The sequence shown here is derived from an EMBL/GenBank/DDBJ whole genome shotgun (WGS) entry which is preliminary data.</text>
</comment>
<dbReference type="Proteomes" id="UP000299102">
    <property type="component" value="Unassembled WGS sequence"/>
</dbReference>
<evidence type="ECO:0000313" key="1">
    <source>
        <dbReference type="EMBL" id="GBP27624.1"/>
    </source>
</evidence>
<evidence type="ECO:0000313" key="2">
    <source>
        <dbReference type="Proteomes" id="UP000299102"/>
    </source>
</evidence>